<dbReference type="GO" id="GO:0005737">
    <property type="term" value="C:cytoplasm"/>
    <property type="evidence" value="ECO:0007669"/>
    <property type="project" value="UniProtKB-SubCell"/>
</dbReference>
<evidence type="ECO:0000256" key="3">
    <source>
        <dbReference type="ARBA" id="ARBA00048018"/>
    </source>
</evidence>
<gene>
    <name evidence="6" type="primary">Dtd1</name>
</gene>
<dbReference type="SUPFAM" id="SSF69500">
    <property type="entry name" value="DTD-like"/>
    <property type="match status" value="1"/>
</dbReference>
<evidence type="ECO:0000256" key="2">
    <source>
        <dbReference type="ARBA" id="ARBA00047676"/>
    </source>
</evidence>
<dbReference type="InterPro" id="IPR003732">
    <property type="entry name" value="Daa-tRNA_deacyls_DTD"/>
</dbReference>
<dbReference type="Pfam" id="PF02580">
    <property type="entry name" value="Tyr_Deacylase"/>
    <property type="match status" value="1"/>
</dbReference>
<evidence type="ECO:0000256" key="4">
    <source>
        <dbReference type="RuleBase" id="RU003470"/>
    </source>
</evidence>
<dbReference type="CDD" id="cd00563">
    <property type="entry name" value="Dtyr_deacylase"/>
    <property type="match status" value="1"/>
</dbReference>
<sequence>MKAIVQRVASASVTVGDELVSSIGRGICVLLGISRDDNSKDTEFMVRKLLNLRVFDDENEKRWCKSVKDQNLEILCVSQFTLQAILKGNKPDFHGAMMADTSEAFYNDFLAELRKNYDPEKIKDGRFGAHMQVHIQNDGPVTIEVNSPPPKMSKKSVEEKKAQKEKSET</sequence>
<name>A0A6F9DC19_9ASCI</name>
<keyword evidence="4" id="KW-0963">Cytoplasm</keyword>
<protein>
    <recommendedName>
        <fullName evidence="4">D-aminoacyl-tRNA deacylase</fullName>
        <ecNumber evidence="4">3.1.1.96</ecNumber>
    </recommendedName>
</protein>
<feature type="compositionally biased region" description="Basic and acidic residues" evidence="5">
    <location>
        <begin position="155"/>
        <end position="169"/>
    </location>
</feature>
<dbReference type="Gene3D" id="3.50.80.10">
    <property type="entry name" value="D-tyrosyl-tRNA(Tyr) deacylase"/>
    <property type="match status" value="1"/>
</dbReference>
<dbReference type="PANTHER" id="PTHR10472">
    <property type="entry name" value="D-TYROSYL-TRNA TYR DEACYLASE"/>
    <property type="match status" value="1"/>
</dbReference>
<feature type="region of interest" description="Disordered" evidence="5">
    <location>
        <begin position="139"/>
        <end position="169"/>
    </location>
</feature>
<evidence type="ECO:0000256" key="5">
    <source>
        <dbReference type="SAM" id="MobiDB-lite"/>
    </source>
</evidence>
<evidence type="ECO:0000256" key="1">
    <source>
        <dbReference type="ARBA" id="ARBA00009673"/>
    </source>
</evidence>
<keyword evidence="4" id="KW-0820">tRNA-binding</keyword>
<comment type="similarity">
    <text evidence="1 4">Belongs to the DTD family.</text>
</comment>
<accession>A0A6F9DC19</accession>
<dbReference type="PANTHER" id="PTHR10472:SF5">
    <property type="entry name" value="D-AMINOACYL-TRNA DEACYLASE 1"/>
    <property type="match status" value="1"/>
</dbReference>
<dbReference type="AlphaFoldDB" id="A0A6F9DC19"/>
<comment type="catalytic activity">
    <reaction evidence="2">
        <text>glycyl-tRNA(Ala) + H2O = tRNA(Ala) + glycine + H(+)</text>
        <dbReference type="Rhea" id="RHEA:53744"/>
        <dbReference type="Rhea" id="RHEA-COMP:9657"/>
        <dbReference type="Rhea" id="RHEA-COMP:13640"/>
        <dbReference type="ChEBI" id="CHEBI:15377"/>
        <dbReference type="ChEBI" id="CHEBI:15378"/>
        <dbReference type="ChEBI" id="CHEBI:57305"/>
        <dbReference type="ChEBI" id="CHEBI:78442"/>
        <dbReference type="ChEBI" id="CHEBI:78522"/>
        <dbReference type="EC" id="3.1.1.96"/>
    </reaction>
</comment>
<keyword evidence="4" id="KW-0694">RNA-binding</keyword>
<organism evidence="6">
    <name type="scientific">Phallusia mammillata</name>
    <dbReference type="NCBI Taxonomy" id="59560"/>
    <lineage>
        <taxon>Eukaryota</taxon>
        <taxon>Metazoa</taxon>
        <taxon>Chordata</taxon>
        <taxon>Tunicata</taxon>
        <taxon>Ascidiacea</taxon>
        <taxon>Phlebobranchia</taxon>
        <taxon>Ascidiidae</taxon>
        <taxon>Phallusia</taxon>
    </lineage>
</organism>
<dbReference type="NCBIfam" id="TIGR00256">
    <property type="entry name" value="D-aminoacyl-tRNA deacylase"/>
    <property type="match status" value="1"/>
</dbReference>
<evidence type="ECO:0000313" key="6">
    <source>
        <dbReference type="EMBL" id="CAB3240074.1"/>
    </source>
</evidence>
<reference evidence="6" key="1">
    <citation type="submission" date="2020-04" db="EMBL/GenBank/DDBJ databases">
        <authorList>
            <person name="Neveu A P."/>
        </authorList>
    </citation>
    <scope>NUCLEOTIDE SEQUENCE</scope>
    <source>
        <tissue evidence="6">Whole embryo</tissue>
    </source>
</reference>
<dbReference type="FunFam" id="3.50.80.10:FF:000001">
    <property type="entry name" value="D-aminoacyl-tRNA deacylase"/>
    <property type="match status" value="1"/>
</dbReference>
<comment type="catalytic activity">
    <reaction evidence="3">
        <text>a D-aminoacyl-tRNA + H2O = a tRNA + a D-alpha-amino acid + H(+)</text>
        <dbReference type="Rhea" id="RHEA:13953"/>
        <dbReference type="Rhea" id="RHEA-COMP:10123"/>
        <dbReference type="Rhea" id="RHEA-COMP:10124"/>
        <dbReference type="ChEBI" id="CHEBI:15377"/>
        <dbReference type="ChEBI" id="CHEBI:15378"/>
        <dbReference type="ChEBI" id="CHEBI:59871"/>
        <dbReference type="ChEBI" id="CHEBI:78442"/>
        <dbReference type="ChEBI" id="CHEBI:79333"/>
        <dbReference type="EC" id="3.1.1.96"/>
    </reaction>
</comment>
<dbReference type="GO" id="GO:0000049">
    <property type="term" value="F:tRNA binding"/>
    <property type="evidence" value="ECO:0007669"/>
    <property type="project" value="UniProtKB-KW"/>
</dbReference>
<dbReference type="GO" id="GO:0051500">
    <property type="term" value="F:D-tyrosyl-tRNA(Tyr) deacylase activity"/>
    <property type="evidence" value="ECO:0007669"/>
    <property type="project" value="TreeGrafter"/>
</dbReference>
<dbReference type="InterPro" id="IPR023509">
    <property type="entry name" value="DTD-like_sf"/>
</dbReference>
<dbReference type="EMBL" id="LR784666">
    <property type="protein sequence ID" value="CAB3240074.1"/>
    <property type="molecule type" value="mRNA"/>
</dbReference>
<dbReference type="EC" id="3.1.1.96" evidence="4"/>
<keyword evidence="4" id="KW-0378">Hydrolase</keyword>
<proteinExistence type="evidence at transcript level"/>
<comment type="subcellular location">
    <subcellularLocation>
        <location evidence="4">Cytoplasm</location>
    </subcellularLocation>
</comment>